<keyword evidence="2" id="KW-0808">Transferase</keyword>
<dbReference type="PANTHER" id="PTHR43648:SF1">
    <property type="entry name" value="ELECTRON TRANSFER FLAVOPROTEIN BETA SUBUNIT LYSINE METHYLTRANSFERASE"/>
    <property type="match status" value="1"/>
</dbReference>
<dbReference type="AlphaFoldDB" id="A0A2G6K7W0"/>
<name>A0A2G6K7W0_9ACTN</name>
<keyword evidence="1" id="KW-0489">Methyltransferase</keyword>
<proteinExistence type="predicted"/>
<dbReference type="Gene3D" id="3.40.50.150">
    <property type="entry name" value="Vaccinia Virus protein VP39"/>
    <property type="match status" value="1"/>
</dbReference>
<gene>
    <name evidence="3" type="ORF">CSA55_05020</name>
</gene>
<accession>A0A2G6K7W0</accession>
<dbReference type="SUPFAM" id="SSF53335">
    <property type="entry name" value="S-adenosyl-L-methionine-dependent methyltransferases"/>
    <property type="match status" value="1"/>
</dbReference>
<dbReference type="Proteomes" id="UP000230914">
    <property type="component" value="Unassembled WGS sequence"/>
</dbReference>
<evidence type="ECO:0000256" key="1">
    <source>
        <dbReference type="ARBA" id="ARBA00022603"/>
    </source>
</evidence>
<sequence length="281" mass="29927">MILTVLTVPAFDEELACDRMWQAGARSVEIVDGLGDEVVVRSVLADDDRGSRQRLGDVPSGWRVSFEEPPPAPAETWRDHVQPIRVNGALIIRPAWLEPCGEDGVTEIVIEPGGSFGLGDHPTTRLSADAVWRSVNPGDEVLDVGCGSGALSIIAAHRGARRVVGIDISEPAVSATIENCSRNHDLGLIPDEVVEVSGTLVSEIAGQFDVVVANILAPTLISMADDLKRLTSRRLIISGILDGHYDHVIDALAPMSVVGKDTLDGWAVVELAWPMPAGSGR</sequence>
<dbReference type="GO" id="GO:0032259">
    <property type="term" value="P:methylation"/>
    <property type="evidence" value="ECO:0007669"/>
    <property type="project" value="UniProtKB-KW"/>
</dbReference>
<dbReference type="InterPro" id="IPR029063">
    <property type="entry name" value="SAM-dependent_MTases_sf"/>
</dbReference>
<comment type="caution">
    <text evidence="3">The sequence shown here is derived from an EMBL/GenBank/DDBJ whole genome shotgun (WGS) entry which is preliminary data.</text>
</comment>
<dbReference type="Pfam" id="PF06325">
    <property type="entry name" value="PrmA"/>
    <property type="match status" value="1"/>
</dbReference>
<reference evidence="3 4" key="1">
    <citation type="submission" date="2017-10" db="EMBL/GenBank/DDBJ databases">
        <title>Novel microbial diversity and functional potential in the marine mammal oral microbiome.</title>
        <authorList>
            <person name="Dudek N.K."/>
            <person name="Sun C.L."/>
            <person name="Burstein D."/>
            <person name="Kantor R.S."/>
            <person name="Aliaga Goltsman D.S."/>
            <person name="Bik E.M."/>
            <person name="Thomas B.C."/>
            <person name="Banfield J.F."/>
            <person name="Relman D.A."/>
        </authorList>
    </citation>
    <scope>NUCLEOTIDE SEQUENCE [LARGE SCALE GENOMIC DNA]</scope>
    <source>
        <strain evidence="3">DOLJORAL78_61_10</strain>
    </source>
</reference>
<protein>
    <recommendedName>
        <fullName evidence="5">Ribosomal protein L11 methyltransferase</fullName>
    </recommendedName>
</protein>
<dbReference type="EMBL" id="PDSL01000067">
    <property type="protein sequence ID" value="PIE31741.1"/>
    <property type="molecule type" value="Genomic_DNA"/>
</dbReference>
<organism evidence="3 4">
    <name type="scientific">Ilumatobacter coccineus</name>
    <dbReference type="NCBI Taxonomy" id="467094"/>
    <lineage>
        <taxon>Bacteria</taxon>
        <taxon>Bacillati</taxon>
        <taxon>Actinomycetota</taxon>
        <taxon>Acidimicrobiia</taxon>
        <taxon>Acidimicrobiales</taxon>
        <taxon>Ilumatobacteraceae</taxon>
        <taxon>Ilumatobacter</taxon>
    </lineage>
</organism>
<dbReference type="GO" id="GO:0008276">
    <property type="term" value="F:protein methyltransferase activity"/>
    <property type="evidence" value="ECO:0007669"/>
    <property type="project" value="TreeGrafter"/>
</dbReference>
<dbReference type="PANTHER" id="PTHR43648">
    <property type="entry name" value="ELECTRON TRANSFER FLAVOPROTEIN BETA SUBUNIT LYSINE METHYLTRANSFERASE"/>
    <property type="match status" value="1"/>
</dbReference>
<dbReference type="InterPro" id="IPR050078">
    <property type="entry name" value="Ribosomal_L11_MeTrfase_PrmA"/>
</dbReference>
<evidence type="ECO:0000256" key="2">
    <source>
        <dbReference type="ARBA" id="ARBA00022679"/>
    </source>
</evidence>
<evidence type="ECO:0008006" key="5">
    <source>
        <dbReference type="Google" id="ProtNLM"/>
    </source>
</evidence>
<dbReference type="CDD" id="cd02440">
    <property type="entry name" value="AdoMet_MTases"/>
    <property type="match status" value="1"/>
</dbReference>
<evidence type="ECO:0000313" key="4">
    <source>
        <dbReference type="Proteomes" id="UP000230914"/>
    </source>
</evidence>
<evidence type="ECO:0000313" key="3">
    <source>
        <dbReference type="EMBL" id="PIE31741.1"/>
    </source>
</evidence>